<comment type="caution">
    <text evidence="1">The sequence shown here is derived from an EMBL/GenBank/DDBJ whole genome shotgun (WGS) entry which is preliminary data.</text>
</comment>
<protein>
    <submittedName>
        <fullName evidence="1">Uncharacterized protein</fullName>
    </submittedName>
</protein>
<dbReference type="EMBL" id="JASTZU010000012">
    <property type="protein sequence ID" value="MDL4839337.1"/>
    <property type="molecule type" value="Genomic_DNA"/>
</dbReference>
<sequence length="88" mass="10701">MGIILDLLSIFVNSPFRKVNESDIGRNIKELKKHQWFRNYLNEEKHRELIIHNKDVRQVIGKFKSEKLDRDYYQEKCQKKLKKVSLKN</sequence>
<organism evidence="1 2">
    <name type="scientific">Aquibacillus rhizosphaerae</name>
    <dbReference type="NCBI Taxonomy" id="3051431"/>
    <lineage>
        <taxon>Bacteria</taxon>
        <taxon>Bacillati</taxon>
        <taxon>Bacillota</taxon>
        <taxon>Bacilli</taxon>
        <taxon>Bacillales</taxon>
        <taxon>Bacillaceae</taxon>
        <taxon>Aquibacillus</taxon>
    </lineage>
</organism>
<evidence type="ECO:0000313" key="2">
    <source>
        <dbReference type="Proteomes" id="UP001235343"/>
    </source>
</evidence>
<gene>
    <name evidence="1" type="ORF">QQS35_02520</name>
</gene>
<proteinExistence type="predicted"/>
<reference evidence="1 2" key="1">
    <citation type="submission" date="2023-06" db="EMBL/GenBank/DDBJ databases">
        <title>Aquibacillus rhizosphaerae LR5S19.</title>
        <authorList>
            <person name="Sun J.-Q."/>
        </authorList>
    </citation>
    <scope>NUCLEOTIDE SEQUENCE [LARGE SCALE GENOMIC DNA]</scope>
    <source>
        <strain evidence="1 2">LR5S19</strain>
    </source>
</reference>
<evidence type="ECO:0000313" key="1">
    <source>
        <dbReference type="EMBL" id="MDL4839337.1"/>
    </source>
</evidence>
<keyword evidence="2" id="KW-1185">Reference proteome</keyword>
<dbReference type="Proteomes" id="UP001235343">
    <property type="component" value="Unassembled WGS sequence"/>
</dbReference>
<accession>A0ABT7L0I4</accession>
<name>A0ABT7L0I4_9BACI</name>
<dbReference type="RefSeq" id="WP_285930188.1">
    <property type="nucleotide sequence ID" value="NZ_JASTZU010000012.1"/>
</dbReference>